<evidence type="ECO:0000313" key="3">
    <source>
        <dbReference type="Proteomes" id="UP000198304"/>
    </source>
</evidence>
<name>A0A239KZD7_9FIRM</name>
<keyword evidence="1" id="KW-0472">Membrane</keyword>
<dbReference type="InterPro" id="IPR009229">
    <property type="entry name" value="AgrD"/>
</dbReference>
<evidence type="ECO:0000313" key="2">
    <source>
        <dbReference type="EMBL" id="SNT22849.1"/>
    </source>
</evidence>
<proteinExistence type="predicted"/>
<evidence type="ECO:0000256" key="1">
    <source>
        <dbReference type="SAM" id="Phobius"/>
    </source>
</evidence>
<accession>A0A239KZD7</accession>
<dbReference type="NCBIfam" id="TIGR04223">
    <property type="entry name" value="quorum_AgrD"/>
    <property type="match status" value="1"/>
</dbReference>
<feature type="transmembrane region" description="Helical" evidence="1">
    <location>
        <begin position="6"/>
        <end position="32"/>
    </location>
</feature>
<keyword evidence="1" id="KW-0812">Transmembrane</keyword>
<dbReference type="RefSeq" id="WP_176431606.1">
    <property type="nucleotide sequence ID" value="NZ_FZOJ01000057.1"/>
</dbReference>
<organism evidence="2 3">
    <name type="scientific">Anaerovirgula multivorans</name>
    <dbReference type="NCBI Taxonomy" id="312168"/>
    <lineage>
        <taxon>Bacteria</taxon>
        <taxon>Bacillati</taxon>
        <taxon>Bacillota</taxon>
        <taxon>Clostridia</taxon>
        <taxon>Peptostreptococcales</taxon>
        <taxon>Natronincolaceae</taxon>
        <taxon>Anaerovirgula</taxon>
    </lineage>
</organism>
<dbReference type="AlphaFoldDB" id="A0A239KZD7"/>
<gene>
    <name evidence="2" type="ORF">SAMN05446037_105713</name>
</gene>
<dbReference type="Proteomes" id="UP000198304">
    <property type="component" value="Unassembled WGS sequence"/>
</dbReference>
<dbReference type="EMBL" id="FZOJ01000057">
    <property type="protein sequence ID" value="SNT22849.1"/>
    <property type="molecule type" value="Genomic_DNA"/>
</dbReference>
<sequence>MRVKNMFLNLFAVTIMTFANLGANINCIGIMYQPKFPGKANRKNSFS</sequence>
<reference evidence="2 3" key="1">
    <citation type="submission" date="2017-06" db="EMBL/GenBank/DDBJ databases">
        <authorList>
            <person name="Kim H.J."/>
            <person name="Triplett B.A."/>
        </authorList>
    </citation>
    <scope>NUCLEOTIDE SEQUENCE [LARGE SCALE GENOMIC DNA]</scope>
    <source>
        <strain evidence="2 3">SCA</strain>
    </source>
</reference>
<keyword evidence="3" id="KW-1185">Reference proteome</keyword>
<protein>
    <submittedName>
        <fullName evidence="2">Cyclic lactone autoinducer peptide</fullName>
    </submittedName>
</protein>
<keyword evidence="1" id="KW-1133">Transmembrane helix</keyword>